<dbReference type="PRINTS" id="PR00449">
    <property type="entry name" value="RASTRNSFRMNG"/>
</dbReference>
<gene>
    <name evidence="16" type="ORF">CVLEPA_LOCUS10634</name>
</gene>
<dbReference type="PANTHER" id="PTHR14983">
    <property type="entry name" value="CILIOGENESIS AND PLANAR POLARITY EFFECTOR 2"/>
    <property type="match status" value="1"/>
</dbReference>
<evidence type="ECO:0000256" key="3">
    <source>
        <dbReference type="ARBA" id="ARBA00021423"/>
    </source>
</evidence>
<keyword evidence="17" id="KW-1185">Reference proteome</keyword>
<keyword evidence="6" id="KW-0963">Cytoplasm</keyword>
<dbReference type="PROSITE" id="PS51419">
    <property type="entry name" value="RAB"/>
    <property type="match status" value="1"/>
</dbReference>
<dbReference type="InterPro" id="IPR027417">
    <property type="entry name" value="P-loop_NTPase"/>
</dbReference>
<evidence type="ECO:0000313" key="17">
    <source>
        <dbReference type="Proteomes" id="UP001642483"/>
    </source>
</evidence>
<evidence type="ECO:0000256" key="6">
    <source>
        <dbReference type="ARBA" id="ARBA00022490"/>
    </source>
</evidence>
<reference evidence="16 17" key="1">
    <citation type="submission" date="2024-02" db="EMBL/GenBank/DDBJ databases">
        <authorList>
            <person name="Daric V."/>
            <person name="Darras S."/>
        </authorList>
    </citation>
    <scope>NUCLEOTIDE SEQUENCE [LARGE SCALE GENOMIC DNA]</scope>
</reference>
<evidence type="ECO:0000256" key="15">
    <source>
        <dbReference type="SAM" id="Coils"/>
    </source>
</evidence>
<evidence type="ECO:0000256" key="7">
    <source>
        <dbReference type="ARBA" id="ARBA00022741"/>
    </source>
</evidence>
<dbReference type="InterPro" id="IPR039677">
    <property type="entry name" value="RSG1"/>
</dbReference>
<evidence type="ECO:0000313" key="16">
    <source>
        <dbReference type="EMBL" id="CAK8680377.1"/>
    </source>
</evidence>
<accession>A0ABP0FPK8</accession>
<evidence type="ECO:0000256" key="14">
    <source>
        <dbReference type="ARBA" id="ARBA00030243"/>
    </source>
</evidence>
<sequence>MMDSLHHNVIDFEWIKTPSGHEYLDSLIQNGKRRHFGLLERPSLPPHKDVDCLNFKIVLTGKSGVGKSAAIAKLAGFKILKQSYENVGIETTMVYWPVRLTASGQILFLRLHFWDVGEGAIKKFDNILPAFKSEVDCVLFTFSFTDQLSFRELNQRLNSFLDEGDKDPVRILLGTKADQYINSDISEPEITNFSQARNVPVLRIKSVPSSRNYSNGRESIILMEQSATSSASKKEETCEKYESLLACVEKFLKSLRDKPGSCKKFAKAFPKCYKECREILQSISDQMWEACETNQKAHIMALIEEIDLKQSLCKIANAELDENPTWRPSGNPQEDIKPWIYKAREGKIVELEKLVEEAESENHILRDKLQSKKEHINSLMEKIEGAVTDWEQMNDVCESKKEMLAAAQDQMMDLTT</sequence>
<comment type="caution">
    <text evidence="16">The sequence shown here is derived from an EMBL/GenBank/DDBJ whole genome shotgun (WGS) entry which is preliminary data.</text>
</comment>
<dbReference type="Pfam" id="PF00071">
    <property type="entry name" value="Ras"/>
    <property type="match status" value="1"/>
</dbReference>
<evidence type="ECO:0000256" key="2">
    <source>
        <dbReference type="ARBA" id="ARBA00006270"/>
    </source>
</evidence>
<dbReference type="InterPro" id="IPR001806">
    <property type="entry name" value="Small_GTPase"/>
</dbReference>
<keyword evidence="9" id="KW-0653">Protein transport</keyword>
<feature type="coiled-coil region" evidence="15">
    <location>
        <begin position="341"/>
        <end position="375"/>
    </location>
</feature>
<evidence type="ECO:0000256" key="10">
    <source>
        <dbReference type="ARBA" id="ARBA00023069"/>
    </source>
</evidence>
<keyword evidence="12" id="KW-0206">Cytoskeleton</keyword>
<dbReference type="Proteomes" id="UP001642483">
    <property type="component" value="Unassembled WGS sequence"/>
</dbReference>
<keyword evidence="8" id="KW-0970">Cilium biogenesis/degradation</keyword>
<evidence type="ECO:0000256" key="12">
    <source>
        <dbReference type="ARBA" id="ARBA00023212"/>
    </source>
</evidence>
<comment type="similarity">
    <text evidence="2">Belongs to the small GTPase superfamily. Rab family.</text>
</comment>
<keyword evidence="4" id="KW-0813">Transport</keyword>
<protein>
    <recommendedName>
        <fullName evidence="3">Ciliogenesis and planar polarity effector 2</fullName>
    </recommendedName>
    <alternativeName>
        <fullName evidence="14">REM2- and Rab-like small GTPase 1</fullName>
    </alternativeName>
</protein>
<keyword evidence="13" id="KW-0966">Cell projection</keyword>
<keyword evidence="7" id="KW-0547">Nucleotide-binding</keyword>
<dbReference type="SMART" id="SM00175">
    <property type="entry name" value="RAB"/>
    <property type="match status" value="1"/>
</dbReference>
<evidence type="ECO:0000256" key="8">
    <source>
        <dbReference type="ARBA" id="ARBA00022794"/>
    </source>
</evidence>
<keyword evidence="15" id="KW-0175">Coiled coil</keyword>
<organism evidence="16 17">
    <name type="scientific">Clavelina lepadiformis</name>
    <name type="common">Light-bulb sea squirt</name>
    <name type="synonym">Ascidia lepadiformis</name>
    <dbReference type="NCBI Taxonomy" id="159417"/>
    <lineage>
        <taxon>Eukaryota</taxon>
        <taxon>Metazoa</taxon>
        <taxon>Chordata</taxon>
        <taxon>Tunicata</taxon>
        <taxon>Ascidiacea</taxon>
        <taxon>Aplousobranchia</taxon>
        <taxon>Clavelinidae</taxon>
        <taxon>Clavelina</taxon>
    </lineage>
</organism>
<keyword evidence="11" id="KW-0342">GTP-binding</keyword>
<dbReference type="EMBL" id="CAWYQH010000068">
    <property type="protein sequence ID" value="CAK8680377.1"/>
    <property type="molecule type" value="Genomic_DNA"/>
</dbReference>
<keyword evidence="10" id="KW-0969">Cilium</keyword>
<dbReference type="Gene3D" id="3.40.50.300">
    <property type="entry name" value="P-loop containing nucleotide triphosphate hydrolases"/>
    <property type="match status" value="1"/>
</dbReference>
<comment type="subcellular location">
    <subcellularLocation>
        <location evidence="1">Cytoplasm</location>
        <location evidence="1">Cytoskeleton</location>
        <location evidence="1">Cilium basal body</location>
    </subcellularLocation>
</comment>
<evidence type="ECO:0000256" key="9">
    <source>
        <dbReference type="ARBA" id="ARBA00022927"/>
    </source>
</evidence>
<evidence type="ECO:0000256" key="11">
    <source>
        <dbReference type="ARBA" id="ARBA00023134"/>
    </source>
</evidence>
<dbReference type="PANTHER" id="PTHR14983:SF1">
    <property type="entry name" value="CILIOGENESIS AND PLANAR POLARITY EFFECTOR 2"/>
    <property type="match status" value="1"/>
</dbReference>
<evidence type="ECO:0000256" key="4">
    <source>
        <dbReference type="ARBA" id="ARBA00022448"/>
    </source>
</evidence>
<evidence type="ECO:0000256" key="1">
    <source>
        <dbReference type="ARBA" id="ARBA00004120"/>
    </source>
</evidence>
<evidence type="ECO:0000256" key="5">
    <source>
        <dbReference type="ARBA" id="ARBA00022483"/>
    </source>
</evidence>
<name>A0ABP0FPK8_CLALP</name>
<dbReference type="SUPFAM" id="SSF52540">
    <property type="entry name" value="P-loop containing nucleoside triphosphate hydrolases"/>
    <property type="match status" value="1"/>
</dbReference>
<proteinExistence type="inferred from homology"/>
<evidence type="ECO:0000256" key="13">
    <source>
        <dbReference type="ARBA" id="ARBA00023273"/>
    </source>
</evidence>
<keyword evidence="5" id="KW-0268">Exocytosis</keyword>